<dbReference type="PATRIC" id="fig|1618207.4.peg.2957"/>
<proteinExistence type="predicted"/>
<organism evidence="1 2">
    <name type="scientific">Psychromicrobium lacuslunae</name>
    <dbReference type="NCBI Taxonomy" id="1618207"/>
    <lineage>
        <taxon>Bacteria</taxon>
        <taxon>Bacillati</taxon>
        <taxon>Actinomycetota</taxon>
        <taxon>Actinomycetes</taxon>
        <taxon>Micrococcales</taxon>
        <taxon>Micrococcaceae</taxon>
        <taxon>Psychromicrobium</taxon>
    </lineage>
</organism>
<sequence length="139" mass="16597">MSGINFDCQCGNCTKCHYDQRYRIVTIQDKTALAQAMQDYYDWDCYSGHKAMVVLDSWGQPWIIADDEWDDVTYAWRPKYSENEDGEEDTTHTVLLTEFEERRFPLRVLSWPGYETLLRREEPTEFQGWLKEFREDNAS</sequence>
<dbReference type="AlphaFoldDB" id="A0A0D4C1H0"/>
<dbReference type="EMBL" id="CP011005">
    <property type="protein sequence ID" value="AJT42409.1"/>
    <property type="molecule type" value="Genomic_DNA"/>
</dbReference>
<dbReference type="KEGG" id="ari:UM93_14530"/>
<evidence type="ECO:0000313" key="2">
    <source>
        <dbReference type="Proteomes" id="UP000061839"/>
    </source>
</evidence>
<gene>
    <name evidence="1" type="ORF">UM93_14530</name>
</gene>
<evidence type="ECO:0000313" key="1">
    <source>
        <dbReference type="EMBL" id="AJT42409.1"/>
    </source>
</evidence>
<name>A0A0D4C1H0_9MICC</name>
<dbReference type="RefSeq" id="WP_045076256.1">
    <property type="nucleotide sequence ID" value="NZ_CP011005.1"/>
</dbReference>
<accession>A0A0D4C1H0</accession>
<reference evidence="1 2" key="1">
    <citation type="journal article" date="2015" name="Genome Announc.">
        <title>Complete Genome Sequencing of Protease-Producing Novel Arthrobacter sp. Strain IHBB 11108 Using PacBio Single-Molecule Real-Time Sequencing Technology.</title>
        <authorList>
            <person name="Kiran S."/>
            <person name="Swarnkar M.K."/>
            <person name="Pal M."/>
            <person name="Thakur R."/>
            <person name="Tewari R."/>
            <person name="Singh A.K."/>
            <person name="Gulati A."/>
        </authorList>
    </citation>
    <scope>NUCLEOTIDE SEQUENCE [LARGE SCALE GENOMIC DNA]</scope>
    <source>
        <strain evidence="1 2">IHBB 11108</strain>
    </source>
</reference>
<dbReference type="STRING" id="1618207.UM93_14530"/>
<keyword evidence="2" id="KW-1185">Reference proteome</keyword>
<dbReference type="Proteomes" id="UP000061839">
    <property type="component" value="Chromosome"/>
</dbReference>
<dbReference type="HOGENOM" id="CLU_1840992_0_0_11"/>
<protein>
    <submittedName>
        <fullName evidence="1">Uncharacterized protein</fullName>
    </submittedName>
</protein>